<dbReference type="Pfam" id="PF00144">
    <property type="entry name" value="Beta-lactamase"/>
    <property type="match status" value="1"/>
</dbReference>
<dbReference type="InterPro" id="IPR050789">
    <property type="entry name" value="Diverse_Enzym_Activities"/>
</dbReference>
<reference evidence="3 4" key="1">
    <citation type="submission" date="2023-08" db="EMBL/GenBank/DDBJ databases">
        <title>Black Yeasts Isolated from many extreme environments.</title>
        <authorList>
            <person name="Coleine C."/>
            <person name="Stajich J.E."/>
            <person name="Selbmann L."/>
        </authorList>
    </citation>
    <scope>NUCLEOTIDE SEQUENCE [LARGE SCALE GENOMIC DNA]</scope>
    <source>
        <strain evidence="3 4">CCFEE 6328</strain>
    </source>
</reference>
<organism evidence="3 4">
    <name type="scientific">Exophiala sideris</name>
    <dbReference type="NCBI Taxonomy" id="1016849"/>
    <lineage>
        <taxon>Eukaryota</taxon>
        <taxon>Fungi</taxon>
        <taxon>Dikarya</taxon>
        <taxon>Ascomycota</taxon>
        <taxon>Pezizomycotina</taxon>
        <taxon>Eurotiomycetes</taxon>
        <taxon>Chaetothyriomycetidae</taxon>
        <taxon>Chaetothyriales</taxon>
        <taxon>Herpotrichiellaceae</taxon>
        <taxon>Exophiala</taxon>
    </lineage>
</organism>
<proteinExistence type="predicted"/>
<dbReference type="InterPro" id="IPR001466">
    <property type="entry name" value="Beta-lactam-related"/>
</dbReference>
<keyword evidence="4" id="KW-1185">Reference proteome</keyword>
<feature type="region of interest" description="Disordered" evidence="1">
    <location>
        <begin position="400"/>
        <end position="426"/>
    </location>
</feature>
<dbReference type="SUPFAM" id="SSF56601">
    <property type="entry name" value="beta-lactamase/transpeptidase-like"/>
    <property type="match status" value="1"/>
</dbReference>
<dbReference type="PANTHER" id="PTHR43283">
    <property type="entry name" value="BETA-LACTAMASE-RELATED"/>
    <property type="match status" value="1"/>
</dbReference>
<dbReference type="Gene3D" id="3.40.710.10">
    <property type="entry name" value="DD-peptidase/beta-lactamase superfamily"/>
    <property type="match status" value="1"/>
</dbReference>
<dbReference type="InterPro" id="IPR012338">
    <property type="entry name" value="Beta-lactam/transpept-like"/>
</dbReference>
<name>A0ABR0JNU5_9EURO</name>
<evidence type="ECO:0000259" key="2">
    <source>
        <dbReference type="Pfam" id="PF00144"/>
    </source>
</evidence>
<feature type="domain" description="Beta-lactamase-related" evidence="2">
    <location>
        <begin position="8"/>
        <end position="381"/>
    </location>
</feature>
<sequence length="426" mass="47116">MDAKLKPLLEAVVKDNKVPGIAAVLINSKGEYLFKEAYGTTNLDDANAAPYTVDTPMQMFSTTKLVVSIAALQLVEQGKLSLSDPVEKYEPRISKMQVLEGFTDDEPSKPILRAPKSKPTVLQLITHTTGFAYDFFDEPTLKYRLHTGRAPSQYTGISAFEDFNTPMLTDPGTKYIYGTNIDWLGWVVEAVSKQTLADYCDQNILKPLAMNDTGEHLSADNPRMYMHLEMDGKLVVVPDIRNAAEPEVYGGGAYLWGTINDYAKLLATLLNNGTSPHTDKSILKPETVKEYLFTDHLPSDIDRSLLGESGNSIPQLSSNGCFFPTLDHKSRGWSCGMLLNLEDLPYGRKKNSGAWAGLGNLYYWIDPTSGLAGMVTTQVFPFFHPAPMKVFDQLERVAYGHEPGGAEDDGKMNHRSDHPIPPQAKV</sequence>
<dbReference type="PANTHER" id="PTHR43283:SF3">
    <property type="entry name" value="BETA-LACTAMASE FAMILY PROTEIN (AFU_ORTHOLOGUE AFUA_5G07500)"/>
    <property type="match status" value="1"/>
</dbReference>
<evidence type="ECO:0000313" key="4">
    <source>
        <dbReference type="Proteomes" id="UP001345691"/>
    </source>
</evidence>
<feature type="compositionally biased region" description="Basic and acidic residues" evidence="1">
    <location>
        <begin position="408"/>
        <end position="418"/>
    </location>
</feature>
<evidence type="ECO:0000256" key="1">
    <source>
        <dbReference type="SAM" id="MobiDB-lite"/>
    </source>
</evidence>
<gene>
    <name evidence="3" type="ORF">LTR69_001447</name>
</gene>
<dbReference type="EMBL" id="JAVRRF010000002">
    <property type="protein sequence ID" value="KAK5067459.1"/>
    <property type="molecule type" value="Genomic_DNA"/>
</dbReference>
<comment type="caution">
    <text evidence="3">The sequence shown here is derived from an EMBL/GenBank/DDBJ whole genome shotgun (WGS) entry which is preliminary data.</text>
</comment>
<dbReference type="Proteomes" id="UP001345691">
    <property type="component" value="Unassembled WGS sequence"/>
</dbReference>
<evidence type="ECO:0000313" key="3">
    <source>
        <dbReference type="EMBL" id="KAK5067459.1"/>
    </source>
</evidence>
<accession>A0ABR0JNU5</accession>
<protein>
    <recommendedName>
        <fullName evidence="2">Beta-lactamase-related domain-containing protein</fullName>
    </recommendedName>
</protein>